<dbReference type="Gene3D" id="4.10.410.10">
    <property type="entry name" value="Pancreatic trypsin inhibitor Kunitz domain"/>
    <property type="match status" value="1"/>
</dbReference>
<comment type="caution">
    <text evidence="7">The sequence shown here is derived from an EMBL/GenBank/DDBJ whole genome shotgun (WGS) entry which is preliminary data.</text>
</comment>
<dbReference type="SUPFAM" id="SSF57362">
    <property type="entry name" value="BPTI-like"/>
    <property type="match status" value="1"/>
</dbReference>
<evidence type="ECO:0000256" key="4">
    <source>
        <dbReference type="SAM" id="MobiDB-lite"/>
    </source>
</evidence>
<dbReference type="InterPro" id="IPR051418">
    <property type="entry name" value="Spondin/Thrombospondin_T1"/>
</dbReference>
<evidence type="ECO:0000259" key="6">
    <source>
        <dbReference type="PROSITE" id="PS50279"/>
    </source>
</evidence>
<evidence type="ECO:0000256" key="1">
    <source>
        <dbReference type="ARBA" id="ARBA00022729"/>
    </source>
</evidence>
<dbReference type="PROSITE" id="PS50279">
    <property type="entry name" value="BPTI_KUNITZ_2"/>
    <property type="match status" value="1"/>
</dbReference>
<sequence length="293" mass="33192">MLHFINLTSTCFAAICTLPADSGPCRRKSPILMWHYNSTLKMCQVFPYGGCRGNGNKFHTQAECKRHCGAHMASLEASRNKNTVEIAGNEIQISMKRKKNGTSSVVSSNSATGDDTVTEDAEKAAKKKKKQMRKRKNRRKNKNRRRKQRKPIDPSLPMVDCQVSDWSNWTPCSVTCGKGFITKTRTVIVRPENGGRKCPKKLRRKRKCKAAKCPVNCEVGEWGTWSACSETCGKNSVQKRRRKITRRPKFGGMDCPARKEKRFCKLGMCPNTAEIERMMRDAIYSNPSMFPSK</sequence>
<dbReference type="EMBL" id="JARBDR010000337">
    <property type="protein sequence ID" value="KAJ8314537.1"/>
    <property type="molecule type" value="Genomic_DNA"/>
</dbReference>
<keyword evidence="1 5" id="KW-0732">Signal</keyword>
<dbReference type="Pfam" id="PF00014">
    <property type="entry name" value="Kunitz_BPTI"/>
    <property type="match status" value="1"/>
</dbReference>
<dbReference type="Proteomes" id="UP001217089">
    <property type="component" value="Unassembled WGS sequence"/>
</dbReference>
<dbReference type="SMART" id="SM00131">
    <property type="entry name" value="KU"/>
    <property type="match status" value="1"/>
</dbReference>
<dbReference type="CDD" id="cd00109">
    <property type="entry name" value="Kunitz-type"/>
    <property type="match status" value="1"/>
</dbReference>
<dbReference type="InterPro" id="IPR020901">
    <property type="entry name" value="Prtase_inh_Kunz-CS"/>
</dbReference>
<evidence type="ECO:0000256" key="5">
    <source>
        <dbReference type="SAM" id="SignalP"/>
    </source>
</evidence>
<keyword evidence="8" id="KW-1185">Reference proteome</keyword>
<dbReference type="PANTHER" id="PTHR11311">
    <property type="entry name" value="SPONDIN"/>
    <property type="match status" value="1"/>
</dbReference>
<organism evidence="7 8">
    <name type="scientific">Tegillarca granosa</name>
    <name type="common">Malaysian cockle</name>
    <name type="synonym">Anadara granosa</name>
    <dbReference type="NCBI Taxonomy" id="220873"/>
    <lineage>
        <taxon>Eukaryota</taxon>
        <taxon>Metazoa</taxon>
        <taxon>Spiralia</taxon>
        <taxon>Lophotrochozoa</taxon>
        <taxon>Mollusca</taxon>
        <taxon>Bivalvia</taxon>
        <taxon>Autobranchia</taxon>
        <taxon>Pteriomorphia</taxon>
        <taxon>Arcoida</taxon>
        <taxon>Arcoidea</taxon>
        <taxon>Arcidae</taxon>
        <taxon>Tegillarca</taxon>
    </lineage>
</organism>
<keyword evidence="3" id="KW-0325">Glycoprotein</keyword>
<protein>
    <recommendedName>
        <fullName evidence="6">BPTI/Kunitz inhibitor domain-containing protein</fullName>
    </recommendedName>
</protein>
<feature type="compositionally biased region" description="Basic residues" evidence="4">
    <location>
        <begin position="125"/>
        <end position="149"/>
    </location>
</feature>
<reference evidence="7 8" key="1">
    <citation type="submission" date="2022-12" db="EMBL/GenBank/DDBJ databases">
        <title>Chromosome-level genome of Tegillarca granosa.</title>
        <authorList>
            <person name="Kim J."/>
        </authorList>
    </citation>
    <scope>NUCLEOTIDE SEQUENCE [LARGE SCALE GENOMIC DNA]</scope>
    <source>
        <strain evidence="7">Teg-2019</strain>
        <tissue evidence="7">Adductor muscle</tissue>
    </source>
</reference>
<feature type="signal peptide" evidence="5">
    <location>
        <begin position="1"/>
        <end position="22"/>
    </location>
</feature>
<dbReference type="SMART" id="SM00209">
    <property type="entry name" value="TSP1"/>
    <property type="match status" value="2"/>
</dbReference>
<dbReference type="PRINTS" id="PR00759">
    <property type="entry name" value="BASICPTASE"/>
</dbReference>
<evidence type="ECO:0000256" key="3">
    <source>
        <dbReference type="ARBA" id="ARBA00023180"/>
    </source>
</evidence>
<evidence type="ECO:0000313" key="7">
    <source>
        <dbReference type="EMBL" id="KAJ8314537.1"/>
    </source>
</evidence>
<dbReference type="PROSITE" id="PS50092">
    <property type="entry name" value="TSP1"/>
    <property type="match status" value="2"/>
</dbReference>
<dbReference type="PROSITE" id="PS00280">
    <property type="entry name" value="BPTI_KUNITZ_1"/>
    <property type="match status" value="1"/>
</dbReference>
<dbReference type="InterPro" id="IPR000884">
    <property type="entry name" value="TSP1_rpt"/>
</dbReference>
<feature type="compositionally biased region" description="Polar residues" evidence="4">
    <location>
        <begin position="101"/>
        <end position="115"/>
    </location>
</feature>
<dbReference type="InterPro" id="IPR044004">
    <property type="entry name" value="TSP1_spondin_dom"/>
</dbReference>
<dbReference type="InterPro" id="IPR036880">
    <property type="entry name" value="Kunitz_BPTI_sf"/>
</dbReference>
<feature type="region of interest" description="Disordered" evidence="4">
    <location>
        <begin position="97"/>
        <end position="157"/>
    </location>
</feature>
<dbReference type="InterPro" id="IPR036383">
    <property type="entry name" value="TSP1_rpt_sf"/>
</dbReference>
<dbReference type="InterPro" id="IPR002223">
    <property type="entry name" value="Kunitz_BPTI"/>
</dbReference>
<keyword evidence="2" id="KW-1015">Disulfide bond</keyword>
<dbReference type="Pfam" id="PF19028">
    <property type="entry name" value="TSP1_spondin"/>
    <property type="match status" value="2"/>
</dbReference>
<feature type="chain" id="PRO_5045160880" description="BPTI/Kunitz inhibitor domain-containing protein" evidence="5">
    <location>
        <begin position="23"/>
        <end position="293"/>
    </location>
</feature>
<proteinExistence type="predicted"/>
<dbReference type="SUPFAM" id="SSF82895">
    <property type="entry name" value="TSP-1 type 1 repeat"/>
    <property type="match status" value="2"/>
</dbReference>
<evidence type="ECO:0000313" key="8">
    <source>
        <dbReference type="Proteomes" id="UP001217089"/>
    </source>
</evidence>
<gene>
    <name evidence="7" type="ORF">KUTeg_006687</name>
</gene>
<feature type="domain" description="BPTI/Kunitz inhibitor" evidence="6">
    <location>
        <begin position="16"/>
        <end position="68"/>
    </location>
</feature>
<dbReference type="PANTHER" id="PTHR11311:SF16">
    <property type="entry name" value="SPONDIN-1"/>
    <property type="match status" value="1"/>
</dbReference>
<dbReference type="Gene3D" id="2.20.100.10">
    <property type="entry name" value="Thrombospondin type-1 (TSP1) repeat"/>
    <property type="match status" value="2"/>
</dbReference>
<evidence type="ECO:0000256" key="2">
    <source>
        <dbReference type="ARBA" id="ARBA00023157"/>
    </source>
</evidence>
<accession>A0ABQ9FDH1</accession>
<name>A0ABQ9FDH1_TEGGR</name>